<dbReference type="Proteomes" id="UP001143856">
    <property type="component" value="Unassembled WGS sequence"/>
</dbReference>
<evidence type="ECO:0000313" key="1">
    <source>
        <dbReference type="EMBL" id="KAJ2973882.1"/>
    </source>
</evidence>
<name>A0ACC1N3N5_9PEZI</name>
<protein>
    <submittedName>
        <fullName evidence="1">Uncharacterized protein</fullName>
    </submittedName>
</protein>
<reference evidence="1" key="1">
    <citation type="submission" date="2022-10" db="EMBL/GenBank/DDBJ databases">
        <title>Genome Sequence of Xylaria curta.</title>
        <authorList>
            <person name="Buettner E."/>
        </authorList>
    </citation>
    <scope>NUCLEOTIDE SEQUENCE</scope>
    <source>
        <strain evidence="1">Babe10</strain>
    </source>
</reference>
<comment type="caution">
    <text evidence="1">The sequence shown here is derived from an EMBL/GenBank/DDBJ whole genome shotgun (WGS) entry which is preliminary data.</text>
</comment>
<accession>A0ACC1N3N5</accession>
<proteinExistence type="predicted"/>
<sequence length="257" mass="27842">METETSELTPLAIIGFAFEFPQDETSAGRFWELISEGRSTYTKFPPERLGIDAYYHPDPSRPGNIPVCGGHFIAGDLGAFDAPFFNITPGEAACMDAQHRHMLETAYHALEDAGIPINKCSGSDTAVFTGCFSNDYAELLQADLEAEQRHAALGVSNAMLANRISWFFNFTGTSLNLDTACSSSLVAIHLACQDLRAGNCSMALVGGANLVFHPNFMKLFTDGNFLGKSLNMHVSMQVAGGLRASTYLAGWEVRLPD</sequence>
<gene>
    <name evidence="1" type="ORF">NUW58_g8828</name>
</gene>
<evidence type="ECO:0000313" key="2">
    <source>
        <dbReference type="Proteomes" id="UP001143856"/>
    </source>
</evidence>
<dbReference type="EMBL" id="JAPDGR010002859">
    <property type="protein sequence ID" value="KAJ2973882.1"/>
    <property type="molecule type" value="Genomic_DNA"/>
</dbReference>
<organism evidence="1 2">
    <name type="scientific">Xylaria curta</name>
    <dbReference type="NCBI Taxonomy" id="42375"/>
    <lineage>
        <taxon>Eukaryota</taxon>
        <taxon>Fungi</taxon>
        <taxon>Dikarya</taxon>
        <taxon>Ascomycota</taxon>
        <taxon>Pezizomycotina</taxon>
        <taxon>Sordariomycetes</taxon>
        <taxon>Xylariomycetidae</taxon>
        <taxon>Xylariales</taxon>
        <taxon>Xylariaceae</taxon>
        <taxon>Xylaria</taxon>
    </lineage>
</organism>
<keyword evidence="2" id="KW-1185">Reference proteome</keyword>